<dbReference type="AlphaFoldDB" id="A0AAV4F4E7"/>
<dbReference type="SUPFAM" id="SSF81321">
    <property type="entry name" value="Family A G protein-coupled receptor-like"/>
    <property type="match status" value="1"/>
</dbReference>
<evidence type="ECO:0000256" key="6">
    <source>
        <dbReference type="ARBA" id="ARBA00023170"/>
    </source>
</evidence>
<evidence type="ECO:0000256" key="9">
    <source>
        <dbReference type="SAM" id="Phobius"/>
    </source>
</evidence>
<evidence type="ECO:0000256" key="8">
    <source>
        <dbReference type="SAM" id="MobiDB-lite"/>
    </source>
</evidence>
<keyword evidence="4" id="KW-0297">G-protein coupled receptor</keyword>
<protein>
    <submittedName>
        <fullName evidence="11">Peptide receptor GPCR</fullName>
    </submittedName>
</protein>
<keyword evidence="6 11" id="KW-0675">Receptor</keyword>
<sequence>MELKDTPTHIESNEAGFDILIPNPDLHLATSGVVLVIGFLGIVGNTLIVFVKTRRQMASPTSCFFTALAISDLLLLCVIMIFSIYEIAMVGGNFSRTKGFVLVMMYLHRLFVTTTCWLTVAVAITRCLQIRCIPRLLVLCSMARIRIVCAVIFISSFALQTFQFLPVCIDTTDLGVTLFKVAGVMNLVFSFFLPFGLLVISNAFLIHQLASHRQVMLRYFNRSPMSKTSGQPRKATRSASSPETSTANSSLSSLPQRSCAPHLTSARLSGVSKKMQTSTDVKRVTVIVLATTVCLLVCYPFEAVVTYFSLLIGASDDTCYLQYLAMVLLVTNSSMNFLFYFTISCKFRRTVIGLIR</sequence>
<dbReference type="GO" id="GO:0005886">
    <property type="term" value="C:plasma membrane"/>
    <property type="evidence" value="ECO:0007669"/>
    <property type="project" value="TreeGrafter"/>
</dbReference>
<feature type="transmembrane region" description="Helical" evidence="9">
    <location>
        <begin position="179"/>
        <end position="206"/>
    </location>
</feature>
<dbReference type="Pfam" id="PF00001">
    <property type="entry name" value="7tm_1"/>
    <property type="match status" value="1"/>
</dbReference>
<feature type="domain" description="G-protein coupled receptors family 1 profile" evidence="10">
    <location>
        <begin position="44"/>
        <end position="340"/>
    </location>
</feature>
<comment type="caution">
    <text evidence="11">The sequence shown here is derived from an EMBL/GenBank/DDBJ whole genome shotgun (WGS) entry which is preliminary data.</text>
</comment>
<dbReference type="PANTHER" id="PTHR24243">
    <property type="entry name" value="G-PROTEIN COUPLED RECEPTOR"/>
    <property type="match status" value="1"/>
</dbReference>
<feature type="transmembrane region" description="Helical" evidence="9">
    <location>
        <begin position="63"/>
        <end position="85"/>
    </location>
</feature>
<dbReference type="InterPro" id="IPR017452">
    <property type="entry name" value="GPCR_Rhodpsn_7TM"/>
</dbReference>
<feature type="transmembrane region" description="Helical" evidence="9">
    <location>
        <begin position="105"/>
        <end position="124"/>
    </location>
</feature>
<feature type="transmembrane region" description="Helical" evidence="9">
    <location>
        <begin position="136"/>
        <end position="159"/>
    </location>
</feature>
<comment type="subcellular location">
    <subcellularLocation>
        <location evidence="1">Membrane</location>
        <topology evidence="1">Multi-pass membrane protein</topology>
    </subcellularLocation>
</comment>
<dbReference type="Proteomes" id="UP000762676">
    <property type="component" value="Unassembled WGS sequence"/>
</dbReference>
<keyword evidence="2 9" id="KW-0812">Transmembrane</keyword>
<feature type="compositionally biased region" description="Polar residues" evidence="8">
    <location>
        <begin position="224"/>
        <end position="256"/>
    </location>
</feature>
<gene>
    <name evidence="11" type="ORF">ElyMa_003717700</name>
</gene>
<proteinExistence type="predicted"/>
<dbReference type="InterPro" id="IPR000276">
    <property type="entry name" value="GPCR_Rhodpsn"/>
</dbReference>
<dbReference type="PANTHER" id="PTHR24243:SF233">
    <property type="entry name" value="THYROTROPIN-RELEASING HORMONE RECEPTOR"/>
    <property type="match status" value="1"/>
</dbReference>
<feature type="transmembrane region" description="Helical" evidence="9">
    <location>
        <begin position="284"/>
        <end position="308"/>
    </location>
</feature>
<evidence type="ECO:0000256" key="7">
    <source>
        <dbReference type="ARBA" id="ARBA00023224"/>
    </source>
</evidence>
<feature type="region of interest" description="Disordered" evidence="8">
    <location>
        <begin position="224"/>
        <end position="258"/>
    </location>
</feature>
<keyword evidence="5 9" id="KW-0472">Membrane</keyword>
<organism evidence="11 12">
    <name type="scientific">Elysia marginata</name>
    <dbReference type="NCBI Taxonomy" id="1093978"/>
    <lineage>
        <taxon>Eukaryota</taxon>
        <taxon>Metazoa</taxon>
        <taxon>Spiralia</taxon>
        <taxon>Lophotrochozoa</taxon>
        <taxon>Mollusca</taxon>
        <taxon>Gastropoda</taxon>
        <taxon>Heterobranchia</taxon>
        <taxon>Euthyneura</taxon>
        <taxon>Panpulmonata</taxon>
        <taxon>Sacoglossa</taxon>
        <taxon>Placobranchoidea</taxon>
        <taxon>Plakobranchidae</taxon>
        <taxon>Elysia</taxon>
    </lineage>
</organism>
<keyword evidence="3 9" id="KW-1133">Transmembrane helix</keyword>
<evidence type="ECO:0000256" key="5">
    <source>
        <dbReference type="ARBA" id="ARBA00023136"/>
    </source>
</evidence>
<reference evidence="11 12" key="1">
    <citation type="journal article" date="2021" name="Elife">
        <title>Chloroplast acquisition without the gene transfer in kleptoplastic sea slugs, Plakobranchus ocellatus.</title>
        <authorList>
            <person name="Maeda T."/>
            <person name="Takahashi S."/>
            <person name="Yoshida T."/>
            <person name="Shimamura S."/>
            <person name="Takaki Y."/>
            <person name="Nagai Y."/>
            <person name="Toyoda A."/>
            <person name="Suzuki Y."/>
            <person name="Arimoto A."/>
            <person name="Ishii H."/>
            <person name="Satoh N."/>
            <person name="Nishiyama T."/>
            <person name="Hasebe M."/>
            <person name="Maruyama T."/>
            <person name="Minagawa J."/>
            <person name="Obokata J."/>
            <person name="Shigenobu S."/>
        </authorList>
    </citation>
    <scope>NUCLEOTIDE SEQUENCE [LARGE SCALE GENOMIC DNA]</scope>
</reference>
<keyword evidence="12" id="KW-1185">Reference proteome</keyword>
<evidence type="ECO:0000256" key="4">
    <source>
        <dbReference type="ARBA" id="ARBA00023040"/>
    </source>
</evidence>
<evidence type="ECO:0000256" key="2">
    <source>
        <dbReference type="ARBA" id="ARBA00022692"/>
    </source>
</evidence>
<dbReference type="PRINTS" id="PR00237">
    <property type="entry name" value="GPCRRHODOPSN"/>
</dbReference>
<dbReference type="Gene3D" id="1.20.1070.10">
    <property type="entry name" value="Rhodopsin 7-helix transmembrane proteins"/>
    <property type="match status" value="1"/>
</dbReference>
<evidence type="ECO:0000313" key="12">
    <source>
        <dbReference type="Proteomes" id="UP000762676"/>
    </source>
</evidence>
<dbReference type="EMBL" id="BMAT01007617">
    <property type="protein sequence ID" value="GFR67854.1"/>
    <property type="molecule type" value="Genomic_DNA"/>
</dbReference>
<feature type="transmembrane region" description="Helical" evidence="9">
    <location>
        <begin position="320"/>
        <end position="341"/>
    </location>
</feature>
<name>A0AAV4F4E7_9GAST</name>
<accession>A0AAV4F4E7</accession>
<evidence type="ECO:0000256" key="1">
    <source>
        <dbReference type="ARBA" id="ARBA00004141"/>
    </source>
</evidence>
<evidence type="ECO:0000259" key="10">
    <source>
        <dbReference type="PROSITE" id="PS50262"/>
    </source>
</evidence>
<dbReference type="PROSITE" id="PS50262">
    <property type="entry name" value="G_PROTEIN_RECEP_F1_2"/>
    <property type="match status" value="1"/>
</dbReference>
<dbReference type="GO" id="GO:0004930">
    <property type="term" value="F:G protein-coupled receptor activity"/>
    <property type="evidence" value="ECO:0007669"/>
    <property type="project" value="UniProtKB-KW"/>
</dbReference>
<evidence type="ECO:0000313" key="11">
    <source>
        <dbReference type="EMBL" id="GFR67854.1"/>
    </source>
</evidence>
<feature type="transmembrane region" description="Helical" evidence="9">
    <location>
        <begin position="28"/>
        <end position="51"/>
    </location>
</feature>
<evidence type="ECO:0000256" key="3">
    <source>
        <dbReference type="ARBA" id="ARBA00022989"/>
    </source>
</evidence>
<keyword evidence="7" id="KW-0807">Transducer</keyword>